<keyword evidence="5" id="KW-0808">Transferase</keyword>
<dbReference type="GO" id="GO:0016301">
    <property type="term" value="F:kinase activity"/>
    <property type="evidence" value="ECO:0007669"/>
    <property type="project" value="UniProtKB-KW"/>
</dbReference>
<evidence type="ECO:0000256" key="12">
    <source>
        <dbReference type="SAM" id="Phobius"/>
    </source>
</evidence>
<evidence type="ECO:0000256" key="3">
    <source>
        <dbReference type="ARBA" id="ARBA00022475"/>
    </source>
</evidence>
<keyword evidence="10 12" id="KW-0472">Membrane</keyword>
<dbReference type="InterPro" id="IPR036878">
    <property type="entry name" value="Glu_permease_IIB"/>
</dbReference>
<evidence type="ECO:0000256" key="5">
    <source>
        <dbReference type="ARBA" id="ARBA00022679"/>
    </source>
</evidence>
<dbReference type="InterPro" id="IPR018113">
    <property type="entry name" value="PTrfase_EIIB_Cys"/>
</dbReference>
<keyword evidence="8" id="KW-0418">Kinase</keyword>
<feature type="transmembrane region" description="Helical" evidence="12">
    <location>
        <begin position="126"/>
        <end position="147"/>
    </location>
</feature>
<dbReference type="CDD" id="cd00212">
    <property type="entry name" value="PTS_IIB_glc"/>
    <property type="match status" value="1"/>
</dbReference>
<feature type="transmembrane region" description="Helical" evidence="12">
    <location>
        <begin position="199"/>
        <end position="223"/>
    </location>
</feature>
<sequence>MAIRKRKEIIEDYRKLAANIIEGVGGADNVKKVIHCITRLRFYLVDESIANTQSIADLPGVAGAVYNSALGQYQVIIGPAVNDVYEEVITQLGDKVEDAQTSTATQTATSAPKGLWGQINHSFQTLIGTITGSMIPVIGLLAASGILKGVLTLITELQWVKSDSATYVIINAMGDAVFYFLPILVGFTAAKQLKSDPITVAAIGGLLVHPSITAIYTGTTKFVTTNILGVQFNADFFGLPVRIPQYTYSIFPIIVAAWLARPIGNWLKKILPLSLRSIFQPLFTIFIVGTLILVVFGPIVTLISQGFATLLNWLLTLNEAVAGLIIGGFYQGLVIFGLHWMVVPLVANDIANTGHSVLNALISYTMIAQAAGSFAVALKTKNRNLRSLAVAGGLSGFAGVTEPAMYGVNLKYGKVFWLSNIGSAVGATIGGFFHIDMFGFTGSWIGLPSYFQGGTSNTWIFIATAAVTTIVSFVCVYFWGFNDRDLEKAKIAEQKNVFKDAVA</sequence>
<feature type="domain" description="PTS EIIB type-1" evidence="13">
    <location>
        <begin position="14"/>
        <end position="98"/>
    </location>
</feature>
<protein>
    <recommendedName>
        <fullName evidence="17">PTS beta-glucoside transporter subunit IIABC</fullName>
    </recommendedName>
</protein>
<reference evidence="15 16" key="1">
    <citation type="journal article" date="2023" name="Microbiol. Spectr.">
        <title>Symbiosis of Carpenter Bees with Uncharacterized Lactic Acid Bacteria Showing NAD Auxotrophy.</title>
        <authorList>
            <person name="Kawasaki S."/>
            <person name="Ozawa K."/>
            <person name="Mori T."/>
            <person name="Yamamoto A."/>
            <person name="Ito M."/>
            <person name="Ohkuma M."/>
            <person name="Sakamoto M."/>
            <person name="Matsutani M."/>
        </authorList>
    </citation>
    <scope>NUCLEOTIDE SEQUENCE [LARGE SCALE GENOMIC DNA]</scope>
    <source>
        <strain evidence="15 16">XA3</strain>
    </source>
</reference>
<feature type="transmembrane region" description="Helical" evidence="12">
    <location>
        <begin position="243"/>
        <end position="261"/>
    </location>
</feature>
<evidence type="ECO:0000256" key="8">
    <source>
        <dbReference type="ARBA" id="ARBA00022777"/>
    </source>
</evidence>
<dbReference type="Gene3D" id="3.30.1360.60">
    <property type="entry name" value="Glucose permease domain IIB"/>
    <property type="match status" value="1"/>
</dbReference>
<feature type="transmembrane region" description="Helical" evidence="12">
    <location>
        <begin position="282"/>
        <end position="308"/>
    </location>
</feature>
<dbReference type="PROSITE" id="PS01035">
    <property type="entry name" value="PTS_EIIB_TYPE_1_CYS"/>
    <property type="match status" value="1"/>
</dbReference>
<evidence type="ECO:0000313" key="15">
    <source>
        <dbReference type="EMBL" id="BDR59665.1"/>
    </source>
</evidence>
<evidence type="ECO:0008006" key="17">
    <source>
        <dbReference type="Google" id="ProtNLM"/>
    </source>
</evidence>
<evidence type="ECO:0000256" key="2">
    <source>
        <dbReference type="ARBA" id="ARBA00022448"/>
    </source>
</evidence>
<name>A0AAU9DDJ7_9LACO</name>
<evidence type="ECO:0000256" key="7">
    <source>
        <dbReference type="ARBA" id="ARBA00022692"/>
    </source>
</evidence>
<evidence type="ECO:0000256" key="11">
    <source>
        <dbReference type="PROSITE-ProRule" id="PRU00421"/>
    </source>
</evidence>
<keyword evidence="9 12" id="KW-1133">Transmembrane helix</keyword>
<feature type="transmembrane region" description="Helical" evidence="12">
    <location>
        <begin position="320"/>
        <end position="345"/>
    </location>
</feature>
<dbReference type="GO" id="GO:0005886">
    <property type="term" value="C:plasma membrane"/>
    <property type="evidence" value="ECO:0007669"/>
    <property type="project" value="UniProtKB-SubCell"/>
</dbReference>
<evidence type="ECO:0000256" key="1">
    <source>
        <dbReference type="ARBA" id="ARBA00004651"/>
    </source>
</evidence>
<dbReference type="Proteomes" id="UP001321861">
    <property type="component" value="Chromosome"/>
</dbReference>
<dbReference type="Pfam" id="PF00367">
    <property type="entry name" value="PTS_EIIB"/>
    <property type="match status" value="1"/>
</dbReference>
<evidence type="ECO:0000259" key="14">
    <source>
        <dbReference type="PROSITE" id="PS51103"/>
    </source>
</evidence>
<feature type="active site" description="Phosphocysteine intermediate; for EIIB activity" evidence="11">
    <location>
        <position position="36"/>
    </location>
</feature>
<keyword evidence="2" id="KW-0813">Transport</keyword>
<dbReference type="PROSITE" id="PS51103">
    <property type="entry name" value="PTS_EIIC_TYPE_1"/>
    <property type="match status" value="1"/>
</dbReference>
<dbReference type="InterPro" id="IPR003352">
    <property type="entry name" value="PTS_EIIC"/>
</dbReference>
<dbReference type="InterPro" id="IPR013013">
    <property type="entry name" value="PTS_EIIC_1"/>
</dbReference>
<dbReference type="PANTHER" id="PTHR30175:SF1">
    <property type="entry name" value="PTS SYSTEM ARBUTIN-, CELLOBIOSE-, AND SALICIN-SPECIFIC EIIBC COMPONENT-RELATED"/>
    <property type="match status" value="1"/>
</dbReference>
<keyword evidence="16" id="KW-1185">Reference proteome</keyword>
<feature type="transmembrane region" description="Helical" evidence="12">
    <location>
        <begin position="167"/>
        <end position="187"/>
    </location>
</feature>
<evidence type="ECO:0000256" key="10">
    <source>
        <dbReference type="ARBA" id="ARBA00023136"/>
    </source>
</evidence>
<feature type="transmembrane region" description="Helical" evidence="12">
    <location>
        <begin position="388"/>
        <end position="408"/>
    </location>
</feature>
<dbReference type="Pfam" id="PF02378">
    <property type="entry name" value="PTS_EIIC"/>
    <property type="match status" value="1"/>
</dbReference>
<comment type="subcellular location">
    <subcellularLocation>
        <location evidence="1">Cell membrane</location>
        <topology evidence="1">Multi-pass membrane protein</topology>
    </subcellularLocation>
</comment>
<evidence type="ECO:0000256" key="6">
    <source>
        <dbReference type="ARBA" id="ARBA00022683"/>
    </source>
</evidence>
<keyword evidence="4" id="KW-0762">Sugar transport</keyword>
<dbReference type="RefSeq" id="WP_317635449.1">
    <property type="nucleotide sequence ID" value="NZ_AP026802.1"/>
</dbReference>
<dbReference type="AlphaFoldDB" id="A0AAU9DDJ7"/>
<dbReference type="KEGG" id="xap:XA3_21060"/>
<dbReference type="EMBL" id="AP026802">
    <property type="protein sequence ID" value="BDR59665.1"/>
    <property type="molecule type" value="Genomic_DNA"/>
</dbReference>
<feature type="transmembrane region" description="Helical" evidence="12">
    <location>
        <begin position="357"/>
        <end position="376"/>
    </location>
</feature>
<accession>A0AAU9DDJ7</accession>
<evidence type="ECO:0000256" key="4">
    <source>
        <dbReference type="ARBA" id="ARBA00022597"/>
    </source>
</evidence>
<dbReference type="GO" id="GO:0008982">
    <property type="term" value="F:protein-N(PI)-phosphohistidine-sugar phosphotransferase activity"/>
    <property type="evidence" value="ECO:0007669"/>
    <property type="project" value="InterPro"/>
</dbReference>
<dbReference type="PANTHER" id="PTHR30175">
    <property type="entry name" value="PHOSPHOTRANSFERASE SYSTEM TRANSPORT PROTEIN"/>
    <property type="match status" value="1"/>
</dbReference>
<evidence type="ECO:0000259" key="13">
    <source>
        <dbReference type="PROSITE" id="PS51098"/>
    </source>
</evidence>
<keyword evidence="3" id="KW-1003">Cell membrane</keyword>
<evidence type="ECO:0000256" key="9">
    <source>
        <dbReference type="ARBA" id="ARBA00022989"/>
    </source>
</evidence>
<dbReference type="GO" id="GO:0090589">
    <property type="term" value="F:protein-phosphocysteine-trehalose phosphotransferase system transporter activity"/>
    <property type="evidence" value="ECO:0007669"/>
    <property type="project" value="TreeGrafter"/>
</dbReference>
<keyword evidence="7 12" id="KW-0812">Transmembrane</keyword>
<gene>
    <name evidence="15" type="ORF">XA3_21060</name>
</gene>
<dbReference type="GO" id="GO:0015771">
    <property type="term" value="P:trehalose transport"/>
    <property type="evidence" value="ECO:0007669"/>
    <property type="project" value="TreeGrafter"/>
</dbReference>
<feature type="domain" description="PTS EIIC type-1" evidence="14">
    <location>
        <begin position="128"/>
        <end position="493"/>
    </location>
</feature>
<dbReference type="SUPFAM" id="SSF55604">
    <property type="entry name" value="Glucose permease domain IIB"/>
    <property type="match status" value="1"/>
</dbReference>
<organism evidence="15 16">
    <name type="scientific">Xylocopilactobacillus apicola</name>
    <dbReference type="NCBI Taxonomy" id="2932184"/>
    <lineage>
        <taxon>Bacteria</taxon>
        <taxon>Bacillati</taxon>
        <taxon>Bacillota</taxon>
        <taxon>Bacilli</taxon>
        <taxon>Lactobacillales</taxon>
        <taxon>Lactobacillaceae</taxon>
        <taxon>Xylocopilactobacillus</taxon>
    </lineage>
</organism>
<keyword evidence="6" id="KW-0598">Phosphotransferase system</keyword>
<dbReference type="InterPro" id="IPR050558">
    <property type="entry name" value="PTS_Sugar-Specific_Components"/>
</dbReference>
<dbReference type="InterPro" id="IPR001996">
    <property type="entry name" value="PTS_IIB_1"/>
</dbReference>
<feature type="transmembrane region" description="Helical" evidence="12">
    <location>
        <begin position="459"/>
        <end position="480"/>
    </location>
</feature>
<dbReference type="GO" id="GO:0009401">
    <property type="term" value="P:phosphoenolpyruvate-dependent sugar phosphotransferase system"/>
    <property type="evidence" value="ECO:0007669"/>
    <property type="project" value="UniProtKB-KW"/>
</dbReference>
<proteinExistence type="predicted"/>
<evidence type="ECO:0000313" key="16">
    <source>
        <dbReference type="Proteomes" id="UP001321861"/>
    </source>
</evidence>
<feature type="transmembrane region" description="Helical" evidence="12">
    <location>
        <begin position="415"/>
        <end position="439"/>
    </location>
</feature>
<dbReference type="PROSITE" id="PS51098">
    <property type="entry name" value="PTS_EIIB_TYPE_1"/>
    <property type="match status" value="1"/>
</dbReference>